<gene>
    <name evidence="3" type="ORF">GCM10007362_29730</name>
</gene>
<reference evidence="4" key="1">
    <citation type="journal article" date="2019" name="Int. J. Syst. Evol. Microbiol.">
        <title>The Global Catalogue of Microorganisms (GCM) 10K type strain sequencing project: providing services to taxonomists for standard genome sequencing and annotation.</title>
        <authorList>
            <consortium name="The Broad Institute Genomics Platform"/>
            <consortium name="The Broad Institute Genome Sequencing Center for Infectious Disease"/>
            <person name="Wu L."/>
            <person name="Ma J."/>
        </authorList>
    </citation>
    <scope>NUCLEOTIDE SEQUENCE [LARGE SCALE GENOMIC DNA]</scope>
    <source>
        <strain evidence="4">CCM 8702</strain>
    </source>
</reference>
<accession>A0ABQ1ZY41</accession>
<proteinExistence type="predicted"/>
<feature type="compositionally biased region" description="Basic and acidic residues" evidence="1">
    <location>
        <begin position="40"/>
        <end position="55"/>
    </location>
</feature>
<keyword evidence="4" id="KW-1185">Reference proteome</keyword>
<organism evidence="3 4">
    <name type="scientific">Saccharibacillus endophyticus</name>
    <dbReference type="NCBI Taxonomy" id="2060666"/>
    <lineage>
        <taxon>Bacteria</taxon>
        <taxon>Bacillati</taxon>
        <taxon>Bacillota</taxon>
        <taxon>Bacilli</taxon>
        <taxon>Bacillales</taxon>
        <taxon>Paenibacillaceae</taxon>
        <taxon>Saccharibacillus</taxon>
    </lineage>
</organism>
<sequence>MLGLFLKFQEEYGTHGPWVEQLSQPQTVQRYQGVPTASEAEMKKSEEPADAETSEKYRRAAELLGRQLRARSPLKLETLEDGRVAYLKIPGLQNERKESDLQQIIPFLEEQKDADALIFDIRGNGGGDSDYWFQIVQRLTDQPRSWTTYQLFQGGAFAKPFIETKMGIDYTQLIPIETLKGENLPNLPPETFTDFDRYAKDQMQIMPYQPIDFDGRIYLLVDAGVFSSAEAWANFAKESGWATLVGERTGGDGVGWEGAYVALPNSGYVFRMELMMGIDATGASNFEVRTLPEIEVDYSQRFTENGDPCVLAVLEEEKLHS</sequence>
<evidence type="ECO:0000313" key="4">
    <source>
        <dbReference type="Proteomes" id="UP000605427"/>
    </source>
</evidence>
<name>A0ABQ1ZY41_9BACL</name>
<protein>
    <recommendedName>
        <fullName evidence="2">Tail specific protease domain-containing protein</fullName>
    </recommendedName>
</protein>
<dbReference type="SUPFAM" id="SSF52096">
    <property type="entry name" value="ClpP/crotonase"/>
    <property type="match status" value="1"/>
</dbReference>
<evidence type="ECO:0000313" key="3">
    <source>
        <dbReference type="EMBL" id="GGH80825.1"/>
    </source>
</evidence>
<dbReference type="Proteomes" id="UP000605427">
    <property type="component" value="Unassembled WGS sequence"/>
</dbReference>
<evidence type="ECO:0000256" key="1">
    <source>
        <dbReference type="SAM" id="MobiDB-lite"/>
    </source>
</evidence>
<dbReference type="InterPro" id="IPR029045">
    <property type="entry name" value="ClpP/crotonase-like_dom_sf"/>
</dbReference>
<evidence type="ECO:0000259" key="2">
    <source>
        <dbReference type="Pfam" id="PF03572"/>
    </source>
</evidence>
<dbReference type="InterPro" id="IPR005151">
    <property type="entry name" value="Tail-specific_protease"/>
</dbReference>
<dbReference type="Pfam" id="PF03572">
    <property type="entry name" value="Peptidase_S41"/>
    <property type="match status" value="1"/>
</dbReference>
<dbReference type="EMBL" id="BMDD01000003">
    <property type="protein sequence ID" value="GGH80825.1"/>
    <property type="molecule type" value="Genomic_DNA"/>
</dbReference>
<dbReference type="PANTHER" id="PTHR32060">
    <property type="entry name" value="TAIL-SPECIFIC PROTEASE"/>
    <property type="match status" value="1"/>
</dbReference>
<dbReference type="Gene3D" id="3.90.226.10">
    <property type="entry name" value="2-enoyl-CoA Hydratase, Chain A, domain 1"/>
    <property type="match status" value="1"/>
</dbReference>
<comment type="caution">
    <text evidence="3">The sequence shown here is derived from an EMBL/GenBank/DDBJ whole genome shotgun (WGS) entry which is preliminary data.</text>
</comment>
<dbReference type="PANTHER" id="PTHR32060:SF22">
    <property type="entry name" value="CARBOXYL-TERMINAL-PROCESSING PEPTIDASE 3, CHLOROPLASTIC"/>
    <property type="match status" value="1"/>
</dbReference>
<feature type="region of interest" description="Disordered" evidence="1">
    <location>
        <begin position="33"/>
        <end position="55"/>
    </location>
</feature>
<feature type="domain" description="Tail specific protease" evidence="2">
    <location>
        <begin position="83"/>
        <end position="295"/>
    </location>
</feature>